<feature type="transmembrane region" description="Helical" evidence="1">
    <location>
        <begin position="42"/>
        <end position="60"/>
    </location>
</feature>
<keyword evidence="1" id="KW-0472">Membrane</keyword>
<keyword evidence="1" id="KW-0812">Transmembrane</keyword>
<keyword evidence="1" id="KW-1133">Transmembrane helix</keyword>
<evidence type="ECO:0000313" key="3">
    <source>
        <dbReference type="Proteomes" id="UP001199314"/>
    </source>
</evidence>
<evidence type="ECO:0000313" key="2">
    <source>
        <dbReference type="EMBL" id="MBZ9778998.1"/>
    </source>
</evidence>
<evidence type="ECO:0000256" key="1">
    <source>
        <dbReference type="SAM" id="Phobius"/>
    </source>
</evidence>
<sequence length="72" mass="8533">MKENKTTTLKLSGYKYGTWILPAMLGFLVIYFSLTYQLEIKLIYLVLIPVILLLYPMYFITFGKNRYLILTE</sequence>
<accession>A0ABS7XKL7</accession>
<proteinExistence type="predicted"/>
<dbReference type="Proteomes" id="UP001199314">
    <property type="component" value="Unassembled WGS sequence"/>
</dbReference>
<dbReference type="RefSeq" id="WP_224461346.1">
    <property type="nucleotide sequence ID" value="NZ_JAIQZE010000008.1"/>
</dbReference>
<dbReference type="EMBL" id="JAIQZE010000008">
    <property type="protein sequence ID" value="MBZ9778998.1"/>
    <property type="molecule type" value="Genomic_DNA"/>
</dbReference>
<protein>
    <submittedName>
        <fullName evidence="2">Uncharacterized protein</fullName>
    </submittedName>
</protein>
<name>A0ABS7XKL7_9FLAO</name>
<feature type="transmembrane region" description="Helical" evidence="1">
    <location>
        <begin position="16"/>
        <end position="36"/>
    </location>
</feature>
<organism evidence="2 3">
    <name type="scientific">Psychroflexus longus</name>
    <dbReference type="NCBI Taxonomy" id="2873596"/>
    <lineage>
        <taxon>Bacteria</taxon>
        <taxon>Pseudomonadati</taxon>
        <taxon>Bacteroidota</taxon>
        <taxon>Flavobacteriia</taxon>
        <taxon>Flavobacteriales</taxon>
        <taxon>Flavobacteriaceae</taxon>
        <taxon>Psychroflexus</taxon>
    </lineage>
</organism>
<keyword evidence="3" id="KW-1185">Reference proteome</keyword>
<comment type="caution">
    <text evidence="2">The sequence shown here is derived from an EMBL/GenBank/DDBJ whole genome shotgun (WGS) entry which is preliminary data.</text>
</comment>
<reference evidence="3" key="1">
    <citation type="submission" date="2023-07" db="EMBL/GenBank/DDBJ databases">
        <title>Novel species isolated from saline lakes on Tibetan Plateau.</title>
        <authorList>
            <person name="Lu H."/>
        </authorList>
    </citation>
    <scope>NUCLEOTIDE SEQUENCE [LARGE SCALE GENOMIC DNA]</scope>
    <source>
        <strain evidence="3">CAK8W</strain>
    </source>
</reference>
<gene>
    <name evidence="2" type="ORF">LB452_08690</name>
</gene>